<name>A0A3A9W8A8_9ACTN</name>
<dbReference type="InterPro" id="IPR016288">
    <property type="entry name" value="Beta_cellobiohydrolase"/>
</dbReference>
<comment type="caution">
    <text evidence="5">The sequence shown here is derived from an EMBL/GenBank/DDBJ whole genome shotgun (WGS) entry which is preliminary data.</text>
</comment>
<dbReference type="EC" id="3.2.1.-" evidence="3"/>
<gene>
    <name evidence="6" type="ORF">D7318_13705</name>
    <name evidence="5" type="ORF">D7319_12820</name>
</gene>
<feature type="binding site" evidence="2">
    <location>
        <position position="312"/>
    </location>
    <ligand>
        <name>substrate</name>
    </ligand>
</feature>
<feature type="binding site" evidence="2">
    <location>
        <position position="90"/>
    </location>
    <ligand>
        <name>substrate</name>
    </ligand>
</feature>
<dbReference type="Pfam" id="PF01341">
    <property type="entry name" value="Glyco_hydro_6"/>
    <property type="match status" value="1"/>
</dbReference>
<evidence type="ECO:0000256" key="1">
    <source>
        <dbReference type="PIRSR" id="PIRSR001100-1"/>
    </source>
</evidence>
<evidence type="ECO:0000256" key="2">
    <source>
        <dbReference type="PIRSR" id="PIRSR001100-2"/>
    </source>
</evidence>
<dbReference type="PROSITE" id="PS51257">
    <property type="entry name" value="PROKAR_LIPOPROTEIN"/>
    <property type="match status" value="1"/>
</dbReference>
<keyword evidence="3" id="KW-0326">Glycosidase</keyword>
<dbReference type="Proteomes" id="UP000268652">
    <property type="component" value="Unassembled WGS sequence"/>
</dbReference>
<dbReference type="Gene3D" id="3.20.20.40">
    <property type="entry name" value="1, 4-beta cellobiohydrolase"/>
    <property type="match status" value="1"/>
</dbReference>
<dbReference type="PANTHER" id="PTHR34876:SF4">
    <property type="entry name" value="1,4-BETA-D-GLUCAN CELLOBIOHYDROLASE C-RELATED"/>
    <property type="match status" value="1"/>
</dbReference>
<feature type="binding site" evidence="2">
    <location>
        <position position="308"/>
    </location>
    <ligand>
        <name>substrate</name>
    </ligand>
</feature>
<feature type="binding site" evidence="2">
    <location>
        <position position="238"/>
    </location>
    <ligand>
        <name>substrate</name>
    </ligand>
</feature>
<dbReference type="Proteomes" id="UP000275024">
    <property type="component" value="Unassembled WGS sequence"/>
</dbReference>
<sequence length="339" mass="35332">MYGPLRRVTRLGSLSVALLGVLALGCSSGGEGSPRGQGGEASGAAGEESGTFWVDPESPAARQVREWEDEGRADDAALVRRIAEQPLATWPPGDEDPAPRVRAVVDAATDAGRTAVLVAYNIPHRDCGRYSRGGAADGAAYERWIGSFAGAIGDAEAVVVLEPDAVPHTADGCTDPRYVDERFQLLAAAVDALKAGPRTRVYLDAGNPGWITDPDRLAEALGRAGVARADGFALNVANFETLDASTAYGRDLSGLLGGAHFVVDTSRNGNGPFEGDAEPWCNPPGRALGTPPTTDTGDPLVDAFLWVKRPGESDGECRGGPPAGRWWPAYALGLARDSG</sequence>
<dbReference type="InterPro" id="IPR036434">
    <property type="entry name" value="Beta_cellobiohydrolase_sf"/>
</dbReference>
<proteinExistence type="inferred from homology"/>
<evidence type="ECO:0000256" key="3">
    <source>
        <dbReference type="RuleBase" id="RU361186"/>
    </source>
</evidence>
<evidence type="ECO:0000256" key="4">
    <source>
        <dbReference type="SAM" id="MobiDB-lite"/>
    </source>
</evidence>
<feature type="binding site" evidence="2">
    <location>
        <position position="210"/>
    </location>
    <ligand>
        <name>substrate</name>
    </ligand>
</feature>
<dbReference type="RefSeq" id="WP_120697235.1">
    <property type="nucleotide sequence ID" value="NZ_RBDX01000008.1"/>
</dbReference>
<dbReference type="SUPFAM" id="SSF51989">
    <property type="entry name" value="Glycosyl hydrolases family 6, cellulases"/>
    <property type="match status" value="1"/>
</dbReference>
<dbReference type="PANTHER" id="PTHR34876">
    <property type="match status" value="1"/>
</dbReference>
<dbReference type="EMBL" id="RBDX01000008">
    <property type="protein sequence ID" value="RKN09338.1"/>
    <property type="molecule type" value="Genomic_DNA"/>
</dbReference>
<accession>A0A3A9W8A8</accession>
<evidence type="ECO:0000313" key="8">
    <source>
        <dbReference type="Proteomes" id="UP000275024"/>
    </source>
</evidence>
<keyword evidence="3" id="KW-0378">Hydrolase</keyword>
<keyword evidence="3" id="KW-0624">Polysaccharide degradation</keyword>
<reference evidence="7 8" key="1">
    <citation type="submission" date="2018-09" db="EMBL/GenBank/DDBJ databases">
        <title>Streptomyces sp. nov. DS1-2, an endophytic actinomycete isolated from roots of Dendrobium scabrilingue.</title>
        <authorList>
            <person name="Kuncharoen N."/>
            <person name="Kudo T."/>
            <person name="Ohkuma M."/>
            <person name="Yuki M."/>
            <person name="Tanasupawat S."/>
        </authorList>
    </citation>
    <scope>NUCLEOTIDE SEQUENCE [LARGE SCALE GENOMIC DNA]</scope>
    <source>
        <strain evidence="5 8">AZ1-7</strain>
        <strain evidence="6 7">DS1-2</strain>
    </source>
</reference>
<feature type="active site" description="Proton acceptor" evidence="1">
    <location>
        <position position="314"/>
    </location>
</feature>
<dbReference type="OrthoDB" id="309899at2"/>
<keyword evidence="3" id="KW-0119">Carbohydrate metabolism</keyword>
<dbReference type="PRINTS" id="PR00733">
    <property type="entry name" value="GLHYDRLASE6"/>
</dbReference>
<feature type="binding site" evidence="2">
    <location>
        <position position="280"/>
    </location>
    <ligand>
        <name>substrate</name>
    </ligand>
</feature>
<dbReference type="PIRSF" id="PIRSF001100">
    <property type="entry name" value="Beta_cellobiohydrolase"/>
    <property type="match status" value="1"/>
</dbReference>
<feature type="region of interest" description="Disordered" evidence="4">
    <location>
        <begin position="29"/>
        <end position="58"/>
    </location>
</feature>
<keyword evidence="7" id="KW-1185">Reference proteome</keyword>
<dbReference type="GO" id="GO:0030245">
    <property type="term" value="P:cellulose catabolic process"/>
    <property type="evidence" value="ECO:0007669"/>
    <property type="project" value="UniProtKB-KW"/>
</dbReference>
<evidence type="ECO:0000313" key="6">
    <source>
        <dbReference type="EMBL" id="RKN23064.1"/>
    </source>
</evidence>
<keyword evidence="3" id="KW-0136">Cellulose degradation</keyword>
<dbReference type="GO" id="GO:0004553">
    <property type="term" value="F:hydrolase activity, hydrolyzing O-glycosyl compounds"/>
    <property type="evidence" value="ECO:0007669"/>
    <property type="project" value="InterPro"/>
</dbReference>
<feature type="active site" description="Proton donor" evidence="1">
    <location>
        <position position="164"/>
    </location>
</feature>
<comment type="similarity">
    <text evidence="3">Belongs to the glycosyl hydrolase family 6.</text>
</comment>
<dbReference type="AlphaFoldDB" id="A0A3A9W8A8"/>
<feature type="compositionally biased region" description="Gly residues" evidence="4">
    <location>
        <begin position="29"/>
        <end position="41"/>
    </location>
</feature>
<protein>
    <recommendedName>
        <fullName evidence="3">Glucanase</fullName>
        <ecNumber evidence="3">3.2.1.-</ecNumber>
    </recommendedName>
</protein>
<organism evidence="5 8">
    <name type="scientific">Streptomyces radicis</name>
    <dbReference type="NCBI Taxonomy" id="1750517"/>
    <lineage>
        <taxon>Bacteria</taxon>
        <taxon>Bacillati</taxon>
        <taxon>Actinomycetota</taxon>
        <taxon>Actinomycetes</taxon>
        <taxon>Kitasatosporales</taxon>
        <taxon>Streptomycetaceae</taxon>
        <taxon>Streptomyces</taxon>
    </lineage>
</organism>
<evidence type="ECO:0000313" key="7">
    <source>
        <dbReference type="Proteomes" id="UP000268652"/>
    </source>
</evidence>
<evidence type="ECO:0000313" key="5">
    <source>
        <dbReference type="EMBL" id="RKN09338.1"/>
    </source>
</evidence>
<dbReference type="EMBL" id="RBDY01000008">
    <property type="protein sequence ID" value="RKN23064.1"/>
    <property type="molecule type" value="Genomic_DNA"/>
</dbReference>